<evidence type="ECO:0000313" key="2">
    <source>
        <dbReference type="Proteomes" id="UP000094329"/>
    </source>
</evidence>
<name>A0ABX3A715_9GAMM</name>
<keyword evidence="2" id="KW-1185">Reference proteome</keyword>
<proteinExistence type="predicted"/>
<sequence>MNQIEWLLCHLLFLPLYYSPNLNPIKHVRSPLKNQIRMMLDQDELSLETALGQVMKLISEIVS</sequence>
<organism evidence="1 2">
    <name type="scientific">Piscirickettsia litoralis</name>
    <dbReference type="NCBI Taxonomy" id="1891921"/>
    <lineage>
        <taxon>Bacteria</taxon>
        <taxon>Pseudomonadati</taxon>
        <taxon>Pseudomonadota</taxon>
        <taxon>Gammaproteobacteria</taxon>
        <taxon>Thiotrichales</taxon>
        <taxon>Piscirickettsiaceae</taxon>
        <taxon>Piscirickettsia</taxon>
    </lineage>
</organism>
<accession>A0ABX3A715</accession>
<dbReference type="GO" id="GO:0004519">
    <property type="term" value="F:endonuclease activity"/>
    <property type="evidence" value="ECO:0007669"/>
    <property type="project" value="UniProtKB-KW"/>
</dbReference>
<keyword evidence="1" id="KW-0378">Hydrolase</keyword>
<evidence type="ECO:0000313" key="1">
    <source>
        <dbReference type="EMBL" id="ODN41894.1"/>
    </source>
</evidence>
<keyword evidence="1" id="KW-0255">Endonuclease</keyword>
<comment type="caution">
    <text evidence="1">The sequence shown here is derived from an EMBL/GenBank/DDBJ whole genome shotgun (WGS) entry which is preliminary data.</text>
</comment>
<dbReference type="Proteomes" id="UP000094329">
    <property type="component" value="Unassembled WGS sequence"/>
</dbReference>
<dbReference type="EMBL" id="MDTU01000001">
    <property type="protein sequence ID" value="ODN41894.1"/>
    <property type="molecule type" value="Genomic_DNA"/>
</dbReference>
<protein>
    <submittedName>
        <fullName evidence="1">DDE endonuclease</fullName>
    </submittedName>
</protein>
<reference evidence="1 2" key="1">
    <citation type="submission" date="2016-08" db="EMBL/GenBank/DDBJ databases">
        <title>Draft genome sequence of Candidatus Piscirickettsia litoralis, from seawater.</title>
        <authorList>
            <person name="Wan X."/>
            <person name="Lee A.J."/>
            <person name="Hou S."/>
            <person name="Donachie S.P."/>
        </authorList>
    </citation>
    <scope>NUCLEOTIDE SEQUENCE [LARGE SCALE GENOMIC DNA]</scope>
    <source>
        <strain evidence="1 2">Y2</strain>
    </source>
</reference>
<gene>
    <name evidence="1" type="ORF">BGC07_01585</name>
</gene>
<keyword evidence="1" id="KW-0540">Nuclease</keyword>